<keyword evidence="12" id="KW-0067">ATP-binding</keyword>
<feature type="transmembrane region" description="Helical" evidence="19">
    <location>
        <begin position="191"/>
        <end position="211"/>
    </location>
</feature>
<dbReference type="GO" id="GO:0005886">
    <property type="term" value="C:plasma membrane"/>
    <property type="evidence" value="ECO:0007669"/>
    <property type="project" value="UniProtKB-SubCell"/>
</dbReference>
<sequence length="836" mass="89781">MPNKIDIPITGMTCAACAAAIEKALPKIEGIKSAVVNFGAERATVEFANPENPIPLHAIIDVIKDEGYGVSVVKMDFAVKGMTCAACVGAVERALKGLYGVIDVTVNLAAEKATVEYIPTIVGFEDFKKTVREAGYTALQITEEFIDKEQIQREKELRALKRQFIVSAILTVPVIIGSMLTIPILSSRYLLFLLATPVQFWSGMRFHRAALMALKHRTSNMNTLISVGTTSAYIYSLFATFMPQLFFKGGIIPHVYFDTSATIITLILLGRMLEARAKGKTSEAIRKLMGLQVKTATVLRDGIEKEVSVEELMVGDIVIVRPGERIPVDGEVVDGYSTVDESMLTGESLPVEKLNGDKVFGGTVNKAGSFKLKALKIGKETALAQIIRLVEEAQGSKAPIQRLADKVASIFVPTVIGIAIVTFFVWFVFAPKPSFTIALMNFIAVLIIACPCALGLATPTAIMVGTGKGAERGILIRDAEALELSHKIQAVILDKTGTITKGEPEVVEVIVLNEIEKQRSEDTETRFADSPIHHALQIAASAEKLSEHPLGQAIVRKAVENGLEIFEPIEFVAVPGGGIKAKMRQLSNIGGKSNDVAHTVPDVVFIGNESMMKSEGINISTVKTLSDKISSEAKTPVFMSVNNEIKAVFSIADTIKEGSIEAIGLLKSMGIEVIMLTGDHQNTAGAIAAQVGIKRFFAEVLPDQKVEVVRKIKSEGKITAMVGDGINDAPALAEADVGIAMGTGTDIAIEASDITLIKGNLKSVVDAIKLSKLTIKTIKQNLFWAFFYNVVGIPIAAGLLYPFGGPLLNPMIASAAMAFSSVSVVSNSLRLKRKVL</sequence>
<evidence type="ECO:0000256" key="9">
    <source>
        <dbReference type="ARBA" id="ARBA00022737"/>
    </source>
</evidence>
<dbReference type="InterPro" id="IPR017969">
    <property type="entry name" value="Heavy-metal-associated_CS"/>
</dbReference>
<evidence type="ECO:0000256" key="4">
    <source>
        <dbReference type="ARBA" id="ARBA00022448"/>
    </source>
</evidence>
<evidence type="ECO:0000256" key="2">
    <source>
        <dbReference type="ARBA" id="ARBA00006024"/>
    </source>
</evidence>
<dbReference type="InterPro" id="IPR059000">
    <property type="entry name" value="ATPase_P-type_domA"/>
</dbReference>
<feature type="transmembrane region" description="Helical" evidence="19">
    <location>
        <begin position="782"/>
        <end position="801"/>
    </location>
</feature>
<evidence type="ECO:0000256" key="17">
    <source>
        <dbReference type="ARBA" id="ARBA00023065"/>
    </source>
</evidence>
<accession>A0A5J4L5M6</accession>
<dbReference type="PANTHER" id="PTHR43520">
    <property type="entry name" value="ATP7, ISOFORM B"/>
    <property type="match status" value="1"/>
</dbReference>
<dbReference type="GO" id="GO:0140581">
    <property type="term" value="F:P-type monovalent copper transporter activity"/>
    <property type="evidence" value="ECO:0007669"/>
    <property type="project" value="UniProtKB-EC"/>
</dbReference>
<evidence type="ECO:0000256" key="12">
    <source>
        <dbReference type="ARBA" id="ARBA00022840"/>
    </source>
</evidence>
<keyword evidence="10" id="KW-0547">Nucleotide-binding</keyword>
<feature type="transmembrane region" description="Helical" evidence="19">
    <location>
        <begin position="807"/>
        <end position="829"/>
    </location>
</feature>
<dbReference type="PROSITE" id="PS01047">
    <property type="entry name" value="HMA_1"/>
    <property type="match status" value="2"/>
</dbReference>
<dbReference type="AlphaFoldDB" id="A0A5J4L5M6"/>
<evidence type="ECO:0000256" key="5">
    <source>
        <dbReference type="ARBA" id="ARBA00022475"/>
    </source>
</evidence>
<comment type="subcellular location">
    <subcellularLocation>
        <location evidence="1">Cell membrane</location>
        <topology evidence="1">Multi-pass membrane protein</topology>
    </subcellularLocation>
</comment>
<dbReference type="GO" id="GO:0043682">
    <property type="term" value="F:P-type divalent copper transporter activity"/>
    <property type="evidence" value="ECO:0007669"/>
    <property type="project" value="TreeGrafter"/>
</dbReference>
<dbReference type="PANTHER" id="PTHR43520:SF8">
    <property type="entry name" value="P-TYPE CU(+) TRANSPORTER"/>
    <property type="match status" value="1"/>
</dbReference>
<dbReference type="InterPro" id="IPR044492">
    <property type="entry name" value="P_typ_ATPase_HD_dom"/>
</dbReference>
<dbReference type="InterPro" id="IPR023299">
    <property type="entry name" value="ATPase_P-typ_cyto_dom_N"/>
</dbReference>
<dbReference type="GO" id="GO:0005507">
    <property type="term" value="F:copper ion binding"/>
    <property type="evidence" value="ECO:0007669"/>
    <property type="project" value="InterPro"/>
</dbReference>
<evidence type="ECO:0000313" key="21">
    <source>
        <dbReference type="EMBL" id="GER94161.1"/>
    </source>
</evidence>
<feature type="transmembrane region" description="Helical" evidence="19">
    <location>
        <begin position="435"/>
        <end position="458"/>
    </location>
</feature>
<dbReference type="PROSITE" id="PS00154">
    <property type="entry name" value="ATPASE_E1_E2"/>
    <property type="match status" value="1"/>
</dbReference>
<evidence type="ECO:0000256" key="7">
    <source>
        <dbReference type="ARBA" id="ARBA00022692"/>
    </source>
</evidence>
<keyword evidence="16" id="KW-0186">Copper</keyword>
<name>A0A5J4L5M6_9ZZZZ</name>
<dbReference type="InterPro" id="IPR001757">
    <property type="entry name" value="P_typ_ATPase"/>
</dbReference>
<dbReference type="SFLD" id="SFLDG00002">
    <property type="entry name" value="C1.7:_P-type_atpase_like"/>
    <property type="match status" value="1"/>
</dbReference>
<dbReference type="Gene3D" id="3.40.50.1000">
    <property type="entry name" value="HAD superfamily/HAD-like"/>
    <property type="match status" value="1"/>
</dbReference>
<evidence type="ECO:0000256" key="10">
    <source>
        <dbReference type="ARBA" id="ARBA00022741"/>
    </source>
</evidence>
<evidence type="ECO:0000256" key="18">
    <source>
        <dbReference type="ARBA" id="ARBA00023136"/>
    </source>
</evidence>
<keyword evidence="14" id="KW-1278">Translocase</keyword>
<dbReference type="EC" id="7.2.2.8" evidence="3"/>
<keyword evidence="15 19" id="KW-1133">Transmembrane helix</keyword>
<keyword evidence="17" id="KW-0406">Ion transport</keyword>
<dbReference type="InterPro" id="IPR008250">
    <property type="entry name" value="ATPase_P-typ_transduc_dom_A_sf"/>
</dbReference>
<feature type="transmembrane region" description="Helical" evidence="19">
    <location>
        <begin position="251"/>
        <end position="270"/>
    </location>
</feature>
<proteinExistence type="inferred from homology"/>
<evidence type="ECO:0000256" key="14">
    <source>
        <dbReference type="ARBA" id="ARBA00022967"/>
    </source>
</evidence>
<dbReference type="NCBIfam" id="TIGR01494">
    <property type="entry name" value="ATPase_P-type"/>
    <property type="match status" value="2"/>
</dbReference>
<keyword evidence="13" id="KW-0460">Magnesium</keyword>
<dbReference type="InterPro" id="IPR036163">
    <property type="entry name" value="HMA_dom_sf"/>
</dbReference>
<dbReference type="SUPFAM" id="SSF81660">
    <property type="entry name" value="Metal cation-transporting ATPase, ATP-binding domain N"/>
    <property type="match status" value="1"/>
</dbReference>
<keyword evidence="18 19" id="KW-0472">Membrane</keyword>
<evidence type="ECO:0000256" key="8">
    <source>
        <dbReference type="ARBA" id="ARBA00022723"/>
    </source>
</evidence>
<evidence type="ECO:0000256" key="11">
    <source>
        <dbReference type="ARBA" id="ARBA00022796"/>
    </source>
</evidence>
<dbReference type="CDD" id="cd00371">
    <property type="entry name" value="HMA"/>
    <property type="match status" value="2"/>
</dbReference>
<dbReference type="SUPFAM" id="SSF56784">
    <property type="entry name" value="HAD-like"/>
    <property type="match status" value="1"/>
</dbReference>
<dbReference type="SFLD" id="SFLDS00003">
    <property type="entry name" value="Haloacid_Dehalogenase"/>
    <property type="match status" value="1"/>
</dbReference>
<keyword evidence="7 19" id="KW-0812">Transmembrane</keyword>
<dbReference type="Gene3D" id="2.70.150.10">
    <property type="entry name" value="Calcium-transporting ATPase, cytoplasmic transduction domain A"/>
    <property type="match status" value="1"/>
</dbReference>
<dbReference type="PROSITE" id="PS50846">
    <property type="entry name" value="HMA_2"/>
    <property type="match status" value="2"/>
</dbReference>
<protein>
    <recommendedName>
        <fullName evidence="3">P-type Cu(+) transporter</fullName>
        <ecNumber evidence="3">7.2.2.8</ecNumber>
    </recommendedName>
</protein>
<evidence type="ECO:0000256" key="15">
    <source>
        <dbReference type="ARBA" id="ARBA00022989"/>
    </source>
</evidence>
<dbReference type="Pfam" id="PF00122">
    <property type="entry name" value="E1-E2_ATPase"/>
    <property type="match status" value="1"/>
</dbReference>
<dbReference type="EMBL" id="BLAB01000001">
    <property type="protein sequence ID" value="GER94161.1"/>
    <property type="molecule type" value="Genomic_DNA"/>
</dbReference>
<dbReference type="GO" id="GO:0016887">
    <property type="term" value="F:ATP hydrolysis activity"/>
    <property type="evidence" value="ECO:0007669"/>
    <property type="project" value="InterPro"/>
</dbReference>
<dbReference type="SUPFAM" id="SSF81653">
    <property type="entry name" value="Calcium ATPase, transduction domain A"/>
    <property type="match status" value="1"/>
</dbReference>
<evidence type="ECO:0000256" key="6">
    <source>
        <dbReference type="ARBA" id="ARBA00022553"/>
    </source>
</evidence>
<dbReference type="FunFam" id="3.30.70.100:FF:000001">
    <property type="entry name" value="ATPase copper transporting beta"/>
    <property type="match status" value="1"/>
</dbReference>
<dbReference type="FunFam" id="3.30.70.100:FF:000005">
    <property type="entry name" value="Copper-exporting P-type ATPase A"/>
    <property type="match status" value="1"/>
</dbReference>
<evidence type="ECO:0000256" key="19">
    <source>
        <dbReference type="SAM" id="Phobius"/>
    </source>
</evidence>
<dbReference type="InterPro" id="IPR018303">
    <property type="entry name" value="ATPase_P-typ_P_site"/>
</dbReference>
<comment type="similarity">
    <text evidence="2">Belongs to the cation transport ATPase (P-type) (TC 3.A.3) family. Type IB subfamily.</text>
</comment>
<dbReference type="Gene3D" id="3.40.1110.10">
    <property type="entry name" value="Calcium-transporting ATPase, cytoplasmic domain N"/>
    <property type="match status" value="1"/>
</dbReference>
<dbReference type="InterPro" id="IPR027256">
    <property type="entry name" value="P-typ_ATPase_IB"/>
</dbReference>
<dbReference type="FunFam" id="3.40.50.1000:FF:000144">
    <property type="entry name" value="copper-transporting ATPase 1 isoform X2"/>
    <property type="match status" value="1"/>
</dbReference>
<keyword evidence="4" id="KW-0813">Transport</keyword>
<dbReference type="SUPFAM" id="SSF81665">
    <property type="entry name" value="Calcium ATPase, transmembrane domain M"/>
    <property type="match status" value="1"/>
</dbReference>
<reference evidence="21" key="1">
    <citation type="submission" date="2019-10" db="EMBL/GenBank/DDBJ databases">
        <title>Metagenomic sequencing of thiosulfate-disproportionating enrichment culture.</title>
        <authorList>
            <person name="Umezawa K."/>
            <person name="Kojima H."/>
            <person name="Fukui M."/>
        </authorList>
    </citation>
    <scope>NUCLEOTIDE SEQUENCE</scope>
    <source>
        <strain evidence="21">45J</strain>
    </source>
</reference>
<dbReference type="SUPFAM" id="SSF55008">
    <property type="entry name" value="HMA, heavy metal-associated domain"/>
    <property type="match status" value="2"/>
</dbReference>
<dbReference type="InterPro" id="IPR023214">
    <property type="entry name" value="HAD_sf"/>
</dbReference>
<dbReference type="CDD" id="cd02094">
    <property type="entry name" value="P-type_ATPase_Cu-like"/>
    <property type="match status" value="1"/>
</dbReference>
<keyword evidence="6" id="KW-0597">Phosphoprotein</keyword>
<dbReference type="Pfam" id="PF00702">
    <property type="entry name" value="Hydrolase"/>
    <property type="match status" value="1"/>
</dbReference>
<dbReference type="GO" id="GO:0055070">
    <property type="term" value="P:copper ion homeostasis"/>
    <property type="evidence" value="ECO:0007669"/>
    <property type="project" value="TreeGrafter"/>
</dbReference>
<keyword evidence="11" id="KW-0187">Copper transport</keyword>
<organism evidence="21">
    <name type="scientific">hot springs metagenome</name>
    <dbReference type="NCBI Taxonomy" id="433727"/>
    <lineage>
        <taxon>unclassified sequences</taxon>
        <taxon>metagenomes</taxon>
        <taxon>ecological metagenomes</taxon>
    </lineage>
</organism>
<dbReference type="NCBIfam" id="TIGR01525">
    <property type="entry name" value="ATPase-IB_hvy"/>
    <property type="match status" value="1"/>
</dbReference>
<evidence type="ECO:0000256" key="16">
    <source>
        <dbReference type="ARBA" id="ARBA00023008"/>
    </source>
</evidence>
<evidence type="ECO:0000256" key="1">
    <source>
        <dbReference type="ARBA" id="ARBA00004651"/>
    </source>
</evidence>
<dbReference type="InterPro" id="IPR036412">
    <property type="entry name" value="HAD-like_sf"/>
</dbReference>
<dbReference type="Gene3D" id="3.30.70.100">
    <property type="match status" value="2"/>
</dbReference>
<dbReference type="FunFam" id="2.70.150.10:FF:000002">
    <property type="entry name" value="Copper-transporting ATPase 1, putative"/>
    <property type="match status" value="1"/>
</dbReference>
<evidence type="ECO:0000259" key="20">
    <source>
        <dbReference type="PROSITE" id="PS50846"/>
    </source>
</evidence>
<dbReference type="NCBIfam" id="TIGR00003">
    <property type="entry name" value="copper ion binding protein"/>
    <property type="match status" value="2"/>
</dbReference>
<evidence type="ECO:0000256" key="3">
    <source>
        <dbReference type="ARBA" id="ARBA00012517"/>
    </source>
</evidence>
<evidence type="ECO:0000256" key="13">
    <source>
        <dbReference type="ARBA" id="ARBA00022842"/>
    </source>
</evidence>
<comment type="caution">
    <text evidence="21">The sequence shown here is derived from an EMBL/GenBank/DDBJ whole genome shotgun (WGS) entry which is preliminary data.</text>
</comment>
<keyword evidence="9" id="KW-0677">Repeat</keyword>
<feature type="domain" description="HMA" evidence="20">
    <location>
        <begin position="73"/>
        <end position="139"/>
    </location>
</feature>
<dbReference type="Pfam" id="PF00403">
    <property type="entry name" value="HMA"/>
    <property type="match status" value="2"/>
</dbReference>
<dbReference type="InterPro" id="IPR006122">
    <property type="entry name" value="HMA_Cu_ion-bd"/>
</dbReference>
<dbReference type="InterPro" id="IPR006121">
    <property type="entry name" value="HMA_dom"/>
</dbReference>
<dbReference type="PRINTS" id="PR00120">
    <property type="entry name" value="HATPASE"/>
</dbReference>
<dbReference type="PRINTS" id="PR00119">
    <property type="entry name" value="CATATPASE"/>
</dbReference>
<dbReference type="SFLD" id="SFLDF00027">
    <property type="entry name" value="p-type_atpase"/>
    <property type="match status" value="1"/>
</dbReference>
<keyword evidence="5" id="KW-1003">Cell membrane</keyword>
<feature type="domain" description="HMA" evidence="20">
    <location>
        <begin position="3"/>
        <end position="71"/>
    </location>
</feature>
<dbReference type="InterPro" id="IPR023298">
    <property type="entry name" value="ATPase_P-typ_TM_dom_sf"/>
</dbReference>
<feature type="transmembrane region" description="Helical" evidence="19">
    <location>
        <begin position="164"/>
        <end position="185"/>
    </location>
</feature>
<dbReference type="GO" id="GO:0005524">
    <property type="term" value="F:ATP binding"/>
    <property type="evidence" value="ECO:0007669"/>
    <property type="project" value="UniProtKB-KW"/>
</dbReference>
<feature type="transmembrane region" description="Helical" evidence="19">
    <location>
        <begin position="407"/>
        <end position="429"/>
    </location>
</feature>
<gene>
    <name evidence="21" type="ORF">A45J_1920</name>
</gene>
<feature type="transmembrane region" description="Helical" evidence="19">
    <location>
        <begin position="223"/>
        <end position="245"/>
    </location>
</feature>
<keyword evidence="8" id="KW-0479">Metal-binding</keyword>